<gene>
    <name evidence="2" type="ORF">VNO77_02224</name>
</gene>
<dbReference type="EMBL" id="JAYMYQ010000001">
    <property type="protein sequence ID" value="KAK7360241.1"/>
    <property type="molecule type" value="Genomic_DNA"/>
</dbReference>
<feature type="region of interest" description="Disordered" evidence="1">
    <location>
        <begin position="75"/>
        <end position="102"/>
    </location>
</feature>
<dbReference type="PANTHER" id="PTHR45642:SF40">
    <property type="entry name" value="GDSL-LIKE LIPASE_ACYLHYDROLASE"/>
    <property type="match status" value="1"/>
</dbReference>
<dbReference type="PROSITE" id="PS01098">
    <property type="entry name" value="LIPASE_GDSL_SER"/>
    <property type="match status" value="1"/>
</dbReference>
<organism evidence="2 3">
    <name type="scientific">Canavalia gladiata</name>
    <name type="common">Sword bean</name>
    <name type="synonym">Dolichos gladiatus</name>
    <dbReference type="NCBI Taxonomy" id="3824"/>
    <lineage>
        <taxon>Eukaryota</taxon>
        <taxon>Viridiplantae</taxon>
        <taxon>Streptophyta</taxon>
        <taxon>Embryophyta</taxon>
        <taxon>Tracheophyta</taxon>
        <taxon>Spermatophyta</taxon>
        <taxon>Magnoliopsida</taxon>
        <taxon>eudicotyledons</taxon>
        <taxon>Gunneridae</taxon>
        <taxon>Pentapetalae</taxon>
        <taxon>rosids</taxon>
        <taxon>fabids</taxon>
        <taxon>Fabales</taxon>
        <taxon>Fabaceae</taxon>
        <taxon>Papilionoideae</taxon>
        <taxon>50 kb inversion clade</taxon>
        <taxon>NPAAA clade</taxon>
        <taxon>indigoferoid/millettioid clade</taxon>
        <taxon>Phaseoleae</taxon>
        <taxon>Canavalia</taxon>
    </lineage>
</organism>
<dbReference type="PANTHER" id="PTHR45642">
    <property type="entry name" value="GDSL ESTERASE/LIPASE EXL3"/>
    <property type="match status" value="1"/>
</dbReference>
<dbReference type="GO" id="GO:0005576">
    <property type="term" value="C:extracellular region"/>
    <property type="evidence" value="ECO:0007669"/>
    <property type="project" value="TreeGrafter"/>
</dbReference>
<dbReference type="Proteomes" id="UP001367508">
    <property type="component" value="Unassembled WGS sequence"/>
</dbReference>
<dbReference type="InterPro" id="IPR036514">
    <property type="entry name" value="SGNH_hydro_sf"/>
</dbReference>
<protein>
    <recommendedName>
        <fullName evidence="4">GDSL esterase/lipase</fullName>
    </recommendedName>
</protein>
<evidence type="ECO:0000313" key="2">
    <source>
        <dbReference type="EMBL" id="KAK7360241.1"/>
    </source>
</evidence>
<dbReference type="InterPro" id="IPR008265">
    <property type="entry name" value="Lipase_GDSL_AS"/>
</dbReference>
<keyword evidence="3" id="KW-1185">Reference proteome</keyword>
<comment type="caution">
    <text evidence="2">The sequence shown here is derived from an EMBL/GenBank/DDBJ whole genome shotgun (WGS) entry which is preliminary data.</text>
</comment>
<dbReference type="InterPro" id="IPR050592">
    <property type="entry name" value="GDSL_lipolytic_enzyme"/>
</dbReference>
<accession>A0AAN9MTD1</accession>
<dbReference type="GO" id="GO:0016298">
    <property type="term" value="F:lipase activity"/>
    <property type="evidence" value="ECO:0007669"/>
    <property type="project" value="InterPro"/>
</dbReference>
<name>A0AAN9MTD1_CANGL</name>
<sequence length="102" mass="11846">MSQTENRNFTFPAVIAFGDSILDTGNNNYIKTLFKANFKPYWRRTHRKVLQWQDPFRFFGVVSRGSTEYIQRVHGKTEGSCGENKDISHSGKKHILDQHGKQ</sequence>
<proteinExistence type="predicted"/>
<dbReference type="GO" id="GO:0006629">
    <property type="term" value="P:lipid metabolic process"/>
    <property type="evidence" value="ECO:0007669"/>
    <property type="project" value="InterPro"/>
</dbReference>
<dbReference type="AlphaFoldDB" id="A0AAN9MTD1"/>
<dbReference type="Gene3D" id="3.40.50.1110">
    <property type="entry name" value="SGNH hydrolase"/>
    <property type="match status" value="1"/>
</dbReference>
<feature type="compositionally biased region" description="Basic and acidic residues" evidence="1">
    <location>
        <begin position="83"/>
        <end position="102"/>
    </location>
</feature>
<evidence type="ECO:0008006" key="4">
    <source>
        <dbReference type="Google" id="ProtNLM"/>
    </source>
</evidence>
<evidence type="ECO:0000256" key="1">
    <source>
        <dbReference type="SAM" id="MobiDB-lite"/>
    </source>
</evidence>
<evidence type="ECO:0000313" key="3">
    <source>
        <dbReference type="Proteomes" id="UP001367508"/>
    </source>
</evidence>
<reference evidence="2 3" key="1">
    <citation type="submission" date="2024-01" db="EMBL/GenBank/DDBJ databases">
        <title>The genomes of 5 underutilized Papilionoideae crops provide insights into root nodulation and disease resistanc.</title>
        <authorList>
            <person name="Jiang F."/>
        </authorList>
    </citation>
    <scope>NUCLEOTIDE SEQUENCE [LARGE SCALE GENOMIC DNA]</scope>
    <source>
        <strain evidence="2">LVBAO_FW01</strain>
        <tissue evidence="2">Leaves</tissue>
    </source>
</reference>